<organism evidence="1 2">
    <name type="scientific">Saccharomyces cerevisiae (strain YJM789)</name>
    <name type="common">Baker's yeast</name>
    <dbReference type="NCBI Taxonomy" id="307796"/>
    <lineage>
        <taxon>Eukaryota</taxon>
        <taxon>Fungi</taxon>
        <taxon>Dikarya</taxon>
        <taxon>Ascomycota</taxon>
        <taxon>Saccharomycotina</taxon>
        <taxon>Saccharomycetes</taxon>
        <taxon>Saccharomycetales</taxon>
        <taxon>Saccharomycetaceae</taxon>
        <taxon>Saccharomyces</taxon>
    </lineage>
</organism>
<gene>
    <name evidence="1" type="ORF">SCY_2098</name>
</gene>
<comment type="caution">
    <text evidence="1">The sequence shown here is derived from an EMBL/GenBank/DDBJ whole genome shotgun (WGS) entry which is preliminary data.</text>
</comment>
<proteinExistence type="predicted"/>
<name>A6ZUL5_YEAS7</name>
<dbReference type="EMBL" id="AAFW02000100">
    <property type="protein sequence ID" value="EDN61792.1"/>
    <property type="molecule type" value="Genomic_DNA"/>
</dbReference>
<dbReference type="AlphaFoldDB" id="A6ZUL5"/>
<evidence type="ECO:0000313" key="1">
    <source>
        <dbReference type="EMBL" id="EDN61792.1"/>
    </source>
</evidence>
<protein>
    <submittedName>
        <fullName evidence="1">Conserved protein</fullName>
    </submittedName>
</protein>
<accession>A6ZUL5</accession>
<dbReference type="Proteomes" id="UP000007060">
    <property type="component" value="Unassembled WGS sequence"/>
</dbReference>
<evidence type="ECO:0000313" key="2">
    <source>
        <dbReference type="Proteomes" id="UP000007060"/>
    </source>
</evidence>
<sequence length="37" mass="4538">MQWNAFSFVSYVYLRYFISFRPNIVLASVRLSWYSII</sequence>
<reference evidence="1 2" key="1">
    <citation type="journal article" date="2007" name="Proc. Natl. Acad. Sci. U.S.A.">
        <title>Genome sequencing and comparative analysis of Saccharomyces cerevisiae strain YJM789.</title>
        <authorList>
            <person name="Wei W."/>
            <person name="McCusker J.H."/>
            <person name="Hyman R.W."/>
            <person name="Jones T."/>
            <person name="Ning Y."/>
            <person name="Cao Z."/>
            <person name="Gu Z."/>
            <person name="Bruno D."/>
            <person name="Miranda M."/>
            <person name="Nguyen M."/>
            <person name="Wilhelmy J."/>
            <person name="Komp C."/>
            <person name="Tamse R."/>
            <person name="Wang X."/>
            <person name="Jia P."/>
            <person name="Luedi P."/>
            <person name="Oefner P.J."/>
            <person name="David L."/>
            <person name="Dietrich F.S."/>
            <person name="Li Y."/>
            <person name="Davis R.W."/>
            <person name="Steinmetz L.M."/>
        </authorList>
    </citation>
    <scope>NUCLEOTIDE SEQUENCE [LARGE SCALE GENOMIC DNA]</scope>
    <source>
        <strain evidence="1 2">YJM789</strain>
    </source>
</reference>
<dbReference type="HOGENOM" id="CLU_3351336_0_0_1"/>